<evidence type="ECO:0000313" key="11">
    <source>
        <dbReference type="Proteomes" id="UP000479132"/>
    </source>
</evidence>
<dbReference type="EC" id="5.1.1.7" evidence="3 8"/>
<evidence type="ECO:0000256" key="6">
    <source>
        <dbReference type="ARBA" id="ARBA00023235"/>
    </source>
</evidence>
<protein>
    <recommendedName>
        <fullName evidence="3 8">Diaminopimelate epimerase</fullName>
        <shortName evidence="8">DAP epimerase</shortName>
        <ecNumber evidence="3 8">5.1.1.7</ecNumber>
    </recommendedName>
    <alternativeName>
        <fullName evidence="8">PLP-independent amino acid racemase</fullName>
    </alternativeName>
</protein>
<dbReference type="Pfam" id="PF01678">
    <property type="entry name" value="DAP_epimerase"/>
    <property type="match status" value="2"/>
</dbReference>
<comment type="function">
    <text evidence="8">Catalyzes the stereoinversion of LL-2,6-diaminopimelate (L,L-DAP) to meso-diaminopimelate (meso-DAP), a precursor of L-lysine and an essential component of the bacterial peptidoglycan.</text>
</comment>
<dbReference type="GO" id="GO:0008837">
    <property type="term" value="F:diaminopimelate epimerase activity"/>
    <property type="evidence" value="ECO:0007669"/>
    <property type="project" value="UniProtKB-UniRule"/>
</dbReference>
<evidence type="ECO:0000256" key="3">
    <source>
        <dbReference type="ARBA" id="ARBA00013080"/>
    </source>
</evidence>
<organism evidence="10 11">
    <name type="scientific">Fodinibius halophilus</name>
    <dbReference type="NCBI Taxonomy" id="1736908"/>
    <lineage>
        <taxon>Bacteria</taxon>
        <taxon>Pseudomonadati</taxon>
        <taxon>Balneolota</taxon>
        <taxon>Balneolia</taxon>
        <taxon>Balneolales</taxon>
        <taxon>Balneolaceae</taxon>
        <taxon>Fodinibius</taxon>
    </lineage>
</organism>
<feature type="binding site" evidence="8">
    <location>
        <begin position="81"/>
        <end position="82"/>
    </location>
    <ligand>
        <name>substrate</name>
    </ligand>
</feature>
<feature type="binding site" evidence="8">
    <location>
        <begin position="201"/>
        <end position="202"/>
    </location>
    <ligand>
        <name>substrate</name>
    </ligand>
</feature>
<evidence type="ECO:0000256" key="1">
    <source>
        <dbReference type="ARBA" id="ARBA00005196"/>
    </source>
</evidence>
<feature type="site" description="Could be important to modulate the pK values of the two catalytic cysteine residues" evidence="8">
    <location>
        <position position="148"/>
    </location>
</feature>
<comment type="subunit">
    <text evidence="8">Homodimer.</text>
</comment>
<name>A0A6M1SYS7_9BACT</name>
<gene>
    <name evidence="8" type="primary">dapF</name>
    <name evidence="10" type="ORF">G3569_00270</name>
</gene>
<comment type="caution">
    <text evidence="8">Lacks conserved residue(s) required for the propagation of feature annotation.</text>
</comment>
<keyword evidence="5 8" id="KW-0457">Lysine biosynthesis</keyword>
<comment type="subcellular location">
    <subcellularLocation>
        <location evidence="8">Cytoplasm</location>
    </subcellularLocation>
</comment>
<feature type="binding site" evidence="8">
    <location>
        <position position="71"/>
    </location>
    <ligand>
        <name>substrate</name>
    </ligand>
</feature>
<dbReference type="RefSeq" id="WP_165264889.1">
    <property type="nucleotide sequence ID" value="NZ_JAALLS010000001.1"/>
</dbReference>
<feature type="active site" evidence="9">
    <location>
        <position position="80"/>
    </location>
</feature>
<feature type="active site" description="Proton acceptor" evidence="8">
    <location>
        <position position="211"/>
    </location>
</feature>
<evidence type="ECO:0000256" key="8">
    <source>
        <dbReference type="HAMAP-Rule" id="MF_00197"/>
    </source>
</evidence>
<dbReference type="InterPro" id="IPR018510">
    <property type="entry name" value="DAP_epimerase_AS"/>
</dbReference>
<dbReference type="UniPathway" id="UPA00034">
    <property type="reaction ID" value="UER00025"/>
</dbReference>
<comment type="pathway">
    <text evidence="1 8">Amino-acid biosynthesis; L-lysine biosynthesis via DAP pathway; DL-2,6-diaminopimelate from LL-2,6-diaminopimelate: step 1/1.</text>
</comment>
<keyword evidence="11" id="KW-1185">Reference proteome</keyword>
<sequence>MFNSALPFIKMHGAGNDFVVFDNRKLQLSEEDIASLAPDICDRKFGVGSDGILALSIPQKPEADYTMIYRNPDGSNAGMCGNGARCIALFAYSLGFDATHTFNVHNQVYQAKIISEDTVSISFPMEASISEQQINERRLYQIHTGTEHIVTTVEEADLKKSDLLKKQGKKLRYHEHFQPKGTNVNFICGTNSKSLELQTYERGVEDLTLACGTGAIASALAWHHIQKQHQPNAKYQVKTEGGTLNIHFSFDRNTNTYSNIKLEGPAHFVFKGTFL</sequence>
<accession>A0A6M1SYS7</accession>
<dbReference type="GO" id="GO:0005829">
    <property type="term" value="C:cytosol"/>
    <property type="evidence" value="ECO:0007669"/>
    <property type="project" value="TreeGrafter"/>
</dbReference>
<evidence type="ECO:0000256" key="2">
    <source>
        <dbReference type="ARBA" id="ARBA00010219"/>
    </source>
</evidence>
<dbReference type="GO" id="GO:0009089">
    <property type="term" value="P:lysine biosynthetic process via diaminopimelate"/>
    <property type="evidence" value="ECO:0007669"/>
    <property type="project" value="UniProtKB-UniRule"/>
</dbReference>
<dbReference type="PROSITE" id="PS01326">
    <property type="entry name" value="DAP_EPIMERASE"/>
    <property type="match status" value="1"/>
</dbReference>
<comment type="caution">
    <text evidence="10">The sequence shown here is derived from an EMBL/GenBank/DDBJ whole genome shotgun (WGS) entry which is preliminary data.</text>
</comment>
<dbReference type="Gene3D" id="3.10.310.10">
    <property type="entry name" value="Diaminopimelate Epimerase, Chain A, domain 1"/>
    <property type="match status" value="2"/>
</dbReference>
<proteinExistence type="inferred from homology"/>
<dbReference type="PANTHER" id="PTHR31689:SF0">
    <property type="entry name" value="DIAMINOPIMELATE EPIMERASE"/>
    <property type="match status" value="1"/>
</dbReference>
<dbReference type="NCBIfam" id="TIGR00652">
    <property type="entry name" value="DapF"/>
    <property type="match status" value="1"/>
</dbReference>
<feature type="site" description="Could be important to modulate the pK values of the two catalytic cysteine residues" evidence="8">
    <location>
        <position position="201"/>
    </location>
</feature>
<feature type="binding site" evidence="8">
    <location>
        <position position="16"/>
    </location>
    <ligand>
        <name>substrate</name>
    </ligand>
</feature>
<keyword evidence="4 8" id="KW-0028">Amino-acid biosynthesis</keyword>
<evidence type="ECO:0000256" key="4">
    <source>
        <dbReference type="ARBA" id="ARBA00022605"/>
    </source>
</evidence>
<comment type="similarity">
    <text evidence="2 8">Belongs to the diaminopimelate epimerase family.</text>
</comment>
<evidence type="ECO:0000313" key="10">
    <source>
        <dbReference type="EMBL" id="NGP86769.1"/>
    </source>
</evidence>
<feature type="binding site" evidence="8">
    <location>
        <position position="183"/>
    </location>
    <ligand>
        <name>substrate</name>
    </ligand>
</feature>
<keyword evidence="6 8" id="KW-0413">Isomerase</keyword>
<dbReference type="HAMAP" id="MF_00197">
    <property type="entry name" value="DAP_epimerase"/>
    <property type="match status" value="1"/>
</dbReference>
<evidence type="ECO:0000256" key="5">
    <source>
        <dbReference type="ARBA" id="ARBA00023154"/>
    </source>
</evidence>
<evidence type="ECO:0000256" key="9">
    <source>
        <dbReference type="PROSITE-ProRule" id="PRU10125"/>
    </source>
</evidence>
<dbReference type="SUPFAM" id="SSF54506">
    <property type="entry name" value="Diaminopimelate epimerase-like"/>
    <property type="match status" value="2"/>
</dbReference>
<dbReference type="InterPro" id="IPR001653">
    <property type="entry name" value="DAP_epimerase_DapF"/>
</dbReference>
<comment type="catalytic activity">
    <reaction evidence="7 8">
        <text>(2S,6S)-2,6-diaminopimelate = meso-2,6-diaminopimelate</text>
        <dbReference type="Rhea" id="RHEA:15393"/>
        <dbReference type="ChEBI" id="CHEBI:57609"/>
        <dbReference type="ChEBI" id="CHEBI:57791"/>
        <dbReference type="EC" id="5.1.1.7"/>
    </reaction>
</comment>
<dbReference type="EMBL" id="JAALLS010000001">
    <property type="protein sequence ID" value="NGP86769.1"/>
    <property type="molecule type" value="Genomic_DNA"/>
</dbReference>
<evidence type="ECO:0000256" key="7">
    <source>
        <dbReference type="ARBA" id="ARBA00051712"/>
    </source>
</evidence>
<feature type="active site" description="Proton donor" evidence="8">
    <location>
        <position position="80"/>
    </location>
</feature>
<dbReference type="PANTHER" id="PTHR31689">
    <property type="entry name" value="DIAMINOPIMELATE EPIMERASE, CHLOROPLASTIC"/>
    <property type="match status" value="1"/>
</dbReference>
<feature type="binding site" evidence="8">
    <location>
        <begin position="212"/>
        <end position="213"/>
    </location>
    <ligand>
        <name>substrate</name>
    </ligand>
</feature>
<dbReference type="AlphaFoldDB" id="A0A6M1SYS7"/>
<dbReference type="Proteomes" id="UP000479132">
    <property type="component" value="Unassembled WGS sequence"/>
</dbReference>
<reference evidence="10 11" key="1">
    <citation type="submission" date="2020-02" db="EMBL/GenBank/DDBJ databases">
        <title>Aliifodinibius halophilus 2W32, complete genome.</title>
        <authorList>
            <person name="Li Y."/>
            <person name="Wu S."/>
        </authorList>
    </citation>
    <scope>NUCLEOTIDE SEQUENCE [LARGE SCALE GENOMIC DNA]</scope>
    <source>
        <strain evidence="10 11">2W32</strain>
    </source>
</reference>
<keyword evidence="8" id="KW-0963">Cytoplasm</keyword>